<feature type="transmembrane region" description="Helical" evidence="1">
    <location>
        <begin position="64"/>
        <end position="81"/>
    </location>
</feature>
<dbReference type="AlphaFoldDB" id="A0A6J6WMD8"/>
<accession>A0A6J6WMD8</accession>
<reference evidence="2" key="1">
    <citation type="submission" date="2020-05" db="EMBL/GenBank/DDBJ databases">
        <authorList>
            <person name="Chiriac C."/>
            <person name="Salcher M."/>
            <person name="Ghai R."/>
            <person name="Kavagutti S V."/>
        </authorList>
    </citation>
    <scope>NUCLEOTIDE SEQUENCE</scope>
</reference>
<keyword evidence="1" id="KW-0812">Transmembrane</keyword>
<evidence type="ECO:0000313" key="2">
    <source>
        <dbReference type="EMBL" id="CAB4785870.1"/>
    </source>
</evidence>
<dbReference type="EMBL" id="CAFABI010000132">
    <property type="protein sequence ID" value="CAB4832254.1"/>
    <property type="molecule type" value="Genomic_DNA"/>
</dbReference>
<sequence>MQSLAILVAILFLSTLLSGPAAFGLTFLHPKSPQIEILRKVGIGLLTMWGTLCGVQFTMAHVPFLVRMIGVCSLVISLYTVKKEFGGPRKLKEK</sequence>
<dbReference type="EMBL" id="CAFBOJ010000198">
    <property type="protein sequence ID" value="CAB4991547.1"/>
    <property type="molecule type" value="Genomic_DNA"/>
</dbReference>
<gene>
    <name evidence="2" type="ORF">UFOPK2907_01446</name>
    <name evidence="3" type="ORF">UFOPK3197_01034</name>
    <name evidence="4" type="ORF">UFOPK3241_01499</name>
    <name evidence="5" type="ORF">UFOPK3937_01325</name>
</gene>
<feature type="transmembrane region" description="Helical" evidence="1">
    <location>
        <begin position="6"/>
        <end position="29"/>
    </location>
</feature>
<name>A0A6J6WMD8_9ZZZZ</name>
<keyword evidence="1" id="KW-0472">Membrane</keyword>
<organism evidence="2">
    <name type="scientific">freshwater metagenome</name>
    <dbReference type="NCBI Taxonomy" id="449393"/>
    <lineage>
        <taxon>unclassified sequences</taxon>
        <taxon>metagenomes</taxon>
        <taxon>ecological metagenomes</taxon>
    </lineage>
</organism>
<keyword evidence="1" id="KW-1133">Transmembrane helix</keyword>
<dbReference type="EMBL" id="CAFAZX010000138">
    <property type="protein sequence ID" value="CAB4845642.1"/>
    <property type="molecule type" value="Genomic_DNA"/>
</dbReference>
<feature type="transmembrane region" description="Helical" evidence="1">
    <location>
        <begin position="41"/>
        <end position="58"/>
    </location>
</feature>
<evidence type="ECO:0000313" key="4">
    <source>
        <dbReference type="EMBL" id="CAB4845642.1"/>
    </source>
</evidence>
<protein>
    <submittedName>
        <fullName evidence="2">Unannotated protein</fullName>
    </submittedName>
</protein>
<evidence type="ECO:0000256" key="1">
    <source>
        <dbReference type="SAM" id="Phobius"/>
    </source>
</evidence>
<evidence type="ECO:0000313" key="3">
    <source>
        <dbReference type="EMBL" id="CAB4832254.1"/>
    </source>
</evidence>
<dbReference type="EMBL" id="CAEZZR010000196">
    <property type="protein sequence ID" value="CAB4785870.1"/>
    <property type="molecule type" value="Genomic_DNA"/>
</dbReference>
<proteinExistence type="predicted"/>
<evidence type="ECO:0000313" key="5">
    <source>
        <dbReference type="EMBL" id="CAB4991547.1"/>
    </source>
</evidence>